<evidence type="ECO:0000256" key="2">
    <source>
        <dbReference type="ARBA" id="ARBA00006154"/>
    </source>
</evidence>
<dbReference type="GO" id="GO:0019752">
    <property type="term" value="P:carboxylic acid metabolic process"/>
    <property type="evidence" value="ECO:0007669"/>
    <property type="project" value="UniProtKB-UniRule"/>
</dbReference>
<dbReference type="NCBIfam" id="TIGR02660">
    <property type="entry name" value="nifV_homocitr"/>
    <property type="match status" value="1"/>
</dbReference>
<dbReference type="PANTHER" id="PTHR42880">
    <property type="entry name" value="HOMOCITRATE SYNTHASE"/>
    <property type="match status" value="1"/>
</dbReference>
<dbReference type="Pfam" id="PF22617">
    <property type="entry name" value="HCS_D2"/>
    <property type="match status" value="1"/>
</dbReference>
<evidence type="ECO:0000256" key="7">
    <source>
        <dbReference type="RuleBase" id="RU367143"/>
    </source>
</evidence>
<dbReference type="CDD" id="cd07939">
    <property type="entry name" value="DRE_TIM_NifV"/>
    <property type="match status" value="1"/>
</dbReference>
<dbReference type="InterPro" id="IPR013785">
    <property type="entry name" value="Aldolase_TIM"/>
</dbReference>
<evidence type="ECO:0000256" key="5">
    <source>
        <dbReference type="ARBA" id="ARBA00022679"/>
    </source>
</evidence>
<sequence length="374" mass="39458">MRVTIHDTTLRDGEQSAGVAFTRDERLAIAQALAGLGVPELEVGIPAMGAEERESIASIAALGLPCALVAWGRLCETDLAASRHLAVTRLNLSMPVSDQMLTHKLGRSRAWALAEIGRLIPQARDAGYAITLGCEDASRADPAFMRQVAEIAQSAGADRLRWADTLGIMEPFGVYDAIGALRRAVDIDLEIHAHDDLGLATANTLAAIRAGATHANTTVNGLGERAGNAPLEEVAVAIDLLYGYSTGIELTGLPLLSENVARAAGRPVGWQKSVVGEGVFTHEAGIHVDGLLKDPRNYQGLDPARVGRSHRIVLGKHSGSRGVIAAYAELGITLDRARAEQLLTAIRLYVAERKQTPDAATLLALLASASALCA</sequence>
<keyword evidence="5 7" id="KW-0808">Transferase</keyword>
<dbReference type="InterPro" id="IPR013477">
    <property type="entry name" value="NifV/FrbC"/>
</dbReference>
<comment type="catalytic activity">
    <reaction evidence="6 7">
        <text>acetyl-CoA + 2-oxoglutarate + H2O = (2R)-homocitrate + CoA + H(+)</text>
        <dbReference type="Rhea" id="RHEA:12929"/>
        <dbReference type="ChEBI" id="CHEBI:15377"/>
        <dbReference type="ChEBI" id="CHEBI:15378"/>
        <dbReference type="ChEBI" id="CHEBI:16810"/>
        <dbReference type="ChEBI" id="CHEBI:57287"/>
        <dbReference type="ChEBI" id="CHEBI:57288"/>
        <dbReference type="ChEBI" id="CHEBI:58884"/>
        <dbReference type="EC" id="2.3.3.14"/>
    </reaction>
</comment>
<comment type="similarity">
    <text evidence="2 7">Belongs to the alpha-IPM synthase/homocitrate synthase family.</text>
</comment>
<dbReference type="SUPFAM" id="SSF51569">
    <property type="entry name" value="Aldolase"/>
    <property type="match status" value="1"/>
</dbReference>
<dbReference type="AlphaFoldDB" id="A0A317MR19"/>
<dbReference type="InterPro" id="IPR002034">
    <property type="entry name" value="AIPM/Hcit_synth_CS"/>
</dbReference>
<proteinExistence type="inferred from homology"/>
<dbReference type="GO" id="GO:0004410">
    <property type="term" value="F:homocitrate synthase activity"/>
    <property type="evidence" value="ECO:0007669"/>
    <property type="project" value="UniProtKB-UniRule"/>
</dbReference>
<dbReference type="Pfam" id="PF00682">
    <property type="entry name" value="HMGL-like"/>
    <property type="match status" value="1"/>
</dbReference>
<keyword evidence="10" id="KW-1185">Reference proteome</keyword>
<gene>
    <name evidence="9" type="ORF">C7443_11530</name>
</gene>
<dbReference type="Gene3D" id="3.20.20.70">
    <property type="entry name" value="Aldolase class I"/>
    <property type="match status" value="1"/>
</dbReference>
<evidence type="ECO:0000256" key="1">
    <source>
        <dbReference type="ARBA" id="ARBA00003050"/>
    </source>
</evidence>
<dbReference type="EC" id="2.3.3.14" evidence="3 7"/>
<evidence type="ECO:0000256" key="3">
    <source>
        <dbReference type="ARBA" id="ARBA00012974"/>
    </source>
</evidence>
<protein>
    <recommendedName>
        <fullName evidence="4 7">Homocitrate synthase</fullName>
        <ecNumber evidence="3 7">2.3.3.14</ecNumber>
    </recommendedName>
</protein>
<evidence type="ECO:0000313" key="10">
    <source>
        <dbReference type="Proteomes" id="UP000246569"/>
    </source>
</evidence>
<keyword evidence="7" id="KW-0535">Nitrogen fixation</keyword>
<organism evidence="9 10">
    <name type="scientific">Plasticicumulans acidivorans</name>
    <dbReference type="NCBI Taxonomy" id="886464"/>
    <lineage>
        <taxon>Bacteria</taxon>
        <taxon>Pseudomonadati</taxon>
        <taxon>Pseudomonadota</taxon>
        <taxon>Gammaproteobacteria</taxon>
        <taxon>Candidatus Competibacteraceae</taxon>
        <taxon>Plasticicumulans</taxon>
    </lineage>
</organism>
<evidence type="ECO:0000313" key="9">
    <source>
        <dbReference type="EMBL" id="PWV58602.1"/>
    </source>
</evidence>
<evidence type="ECO:0000256" key="4">
    <source>
        <dbReference type="ARBA" id="ARBA00020735"/>
    </source>
</evidence>
<feature type="domain" description="Pyruvate carboxyltransferase" evidence="8">
    <location>
        <begin position="3"/>
        <end position="254"/>
    </location>
</feature>
<accession>A0A317MR19</accession>
<dbReference type="Proteomes" id="UP000246569">
    <property type="component" value="Unassembled WGS sequence"/>
</dbReference>
<dbReference type="PROSITE" id="PS50991">
    <property type="entry name" value="PYR_CT"/>
    <property type="match status" value="1"/>
</dbReference>
<dbReference type="RefSeq" id="WP_110020398.1">
    <property type="nucleotide sequence ID" value="NZ_QGTJ01000015.1"/>
</dbReference>
<comment type="function">
    <text evidence="1 7">This protein is a Fe-Mo-cofactor biosynthetic component.</text>
</comment>
<dbReference type="PANTHER" id="PTHR42880:SF1">
    <property type="entry name" value="ISOPROPYLMALATE_HOMOCITRATE_CITRAMALATE SYNTHASE FAMILY PROTEIN"/>
    <property type="match status" value="1"/>
</dbReference>
<evidence type="ECO:0000256" key="6">
    <source>
        <dbReference type="ARBA" id="ARBA00048019"/>
    </source>
</evidence>
<dbReference type="PROSITE" id="PS00816">
    <property type="entry name" value="AIPM_HOMOCIT_SYNTH_2"/>
    <property type="match status" value="1"/>
</dbReference>
<dbReference type="GO" id="GO:0009399">
    <property type="term" value="P:nitrogen fixation"/>
    <property type="evidence" value="ECO:0007669"/>
    <property type="project" value="UniProtKB-UniRule"/>
</dbReference>
<evidence type="ECO:0000259" key="8">
    <source>
        <dbReference type="PROSITE" id="PS50991"/>
    </source>
</evidence>
<dbReference type="InterPro" id="IPR054691">
    <property type="entry name" value="LeuA/HCS_post-cat"/>
</dbReference>
<reference evidence="9 10" key="1">
    <citation type="submission" date="2018-05" db="EMBL/GenBank/DDBJ databases">
        <title>Genomic Encyclopedia of Type Strains, Phase IV (KMG-IV): sequencing the most valuable type-strain genomes for metagenomic binning, comparative biology and taxonomic classification.</title>
        <authorList>
            <person name="Goeker M."/>
        </authorList>
    </citation>
    <scope>NUCLEOTIDE SEQUENCE [LARGE SCALE GENOMIC DNA]</scope>
    <source>
        <strain evidence="9 10">DSM 23606</strain>
    </source>
</reference>
<name>A0A317MR19_9GAMM</name>
<dbReference type="InterPro" id="IPR000891">
    <property type="entry name" value="PYR_CT"/>
</dbReference>
<dbReference type="Gene3D" id="1.10.238.260">
    <property type="match status" value="1"/>
</dbReference>
<comment type="caution">
    <text evidence="9">The sequence shown here is derived from an EMBL/GenBank/DDBJ whole genome shotgun (WGS) entry which is preliminary data.</text>
</comment>
<dbReference type="OrthoDB" id="9803573at2"/>
<dbReference type="EMBL" id="QGTJ01000015">
    <property type="protein sequence ID" value="PWV58602.1"/>
    <property type="molecule type" value="Genomic_DNA"/>
</dbReference>